<comment type="caution">
    <text evidence="1">The sequence shown here is derived from an EMBL/GenBank/DDBJ whole genome shotgun (WGS) entry which is preliminary data.</text>
</comment>
<organism evidence="1 2">
    <name type="scientific">Grylomicrobium aquisgranensis</name>
    <dbReference type="NCBI Taxonomy" id="2926318"/>
    <lineage>
        <taxon>Bacteria</taxon>
        <taxon>Bacillati</taxon>
        <taxon>Bacillota</taxon>
        <taxon>Erysipelotrichia</taxon>
        <taxon>Erysipelotrichales</taxon>
        <taxon>Erysipelotrichaceae</taxon>
        <taxon>Grylomicrobium</taxon>
    </lineage>
</organism>
<evidence type="ECO:0000313" key="1">
    <source>
        <dbReference type="EMBL" id="MDX8420669.1"/>
    </source>
</evidence>
<dbReference type="AlphaFoldDB" id="A0AB35U6J9"/>
<dbReference type="RefSeq" id="WP_370596762.1">
    <property type="nucleotide sequence ID" value="NZ_JALBUR010000065.1"/>
</dbReference>
<evidence type="ECO:0000313" key="2">
    <source>
        <dbReference type="Proteomes" id="UP001286174"/>
    </source>
</evidence>
<protein>
    <submittedName>
        <fullName evidence="1">Uncharacterized protein</fullName>
    </submittedName>
</protein>
<name>A0AB35U6J9_9FIRM</name>
<reference evidence="1 2" key="1">
    <citation type="submission" date="2022-03" db="EMBL/GenBank/DDBJ databases">
        <title>Novel taxa within the pig intestine.</title>
        <authorList>
            <person name="Wylensek D."/>
            <person name="Bishof K."/>
            <person name="Afrizal A."/>
            <person name="Clavel T."/>
        </authorList>
    </citation>
    <scope>NUCLEOTIDE SEQUENCE [LARGE SCALE GENOMIC DNA]</scope>
    <source>
        <strain evidence="1 2">CLA-KB-P133</strain>
    </source>
</reference>
<proteinExistence type="predicted"/>
<dbReference type="EMBL" id="JALBUR010000065">
    <property type="protein sequence ID" value="MDX8420669.1"/>
    <property type="molecule type" value="Genomic_DNA"/>
</dbReference>
<sequence length="54" mass="6509">MILRFPEEIKRLEDIYKPYMNGAHLRDDAPQEAKDAFKKEGDWIHEQYRKAGME</sequence>
<keyword evidence="2" id="KW-1185">Reference proteome</keyword>
<gene>
    <name evidence="1" type="ORF">MOZ60_11335</name>
</gene>
<accession>A0AB35U6J9</accession>
<dbReference type="Proteomes" id="UP001286174">
    <property type="component" value="Unassembled WGS sequence"/>
</dbReference>